<dbReference type="RefSeq" id="WP_345340239.1">
    <property type="nucleotide sequence ID" value="NZ_BAABLI010000014.1"/>
</dbReference>
<accession>A0ABW4XK89</accession>
<name>A0ABW4XK89_9GAMM</name>
<keyword evidence="1" id="KW-0472">Membrane</keyword>
<gene>
    <name evidence="2" type="ORF">ACFSJ3_06815</name>
</gene>
<feature type="transmembrane region" description="Helical" evidence="1">
    <location>
        <begin position="12"/>
        <end position="31"/>
    </location>
</feature>
<keyword evidence="3" id="KW-1185">Reference proteome</keyword>
<keyword evidence="1" id="KW-1133">Transmembrane helix</keyword>
<dbReference type="InterPro" id="IPR008620">
    <property type="entry name" value="FixH"/>
</dbReference>
<sequence>MQSPWYKQFWPWFLIALPGTAVIVSFTNLYIASSNAPDMVIDDYYKKGKAINLELAREKRAAELGIVLEAAFSDNNGGVQLLVTHQGTKPQQFGALKLHLYHPTLSERDYHLTLTSDAQGNYKADLPSSFSGKWRLTIESLTDDWRLQNYLDYPNQTKLTLAP</sequence>
<dbReference type="Proteomes" id="UP001597380">
    <property type="component" value="Unassembled WGS sequence"/>
</dbReference>
<evidence type="ECO:0000313" key="2">
    <source>
        <dbReference type="EMBL" id="MFD2095690.1"/>
    </source>
</evidence>
<reference evidence="3" key="1">
    <citation type="journal article" date="2019" name="Int. J. Syst. Evol. Microbiol.">
        <title>The Global Catalogue of Microorganisms (GCM) 10K type strain sequencing project: providing services to taxonomists for standard genome sequencing and annotation.</title>
        <authorList>
            <consortium name="The Broad Institute Genomics Platform"/>
            <consortium name="The Broad Institute Genome Sequencing Center for Infectious Disease"/>
            <person name="Wu L."/>
            <person name="Ma J."/>
        </authorList>
    </citation>
    <scope>NUCLEOTIDE SEQUENCE [LARGE SCALE GENOMIC DNA]</scope>
    <source>
        <strain evidence="3">CGMCC 1.10992</strain>
    </source>
</reference>
<comment type="caution">
    <text evidence="2">The sequence shown here is derived from an EMBL/GenBank/DDBJ whole genome shotgun (WGS) entry which is preliminary data.</text>
</comment>
<organism evidence="2 3">
    <name type="scientific">Corallincola platygyrae</name>
    <dbReference type="NCBI Taxonomy" id="1193278"/>
    <lineage>
        <taxon>Bacteria</taxon>
        <taxon>Pseudomonadati</taxon>
        <taxon>Pseudomonadota</taxon>
        <taxon>Gammaproteobacteria</taxon>
        <taxon>Alteromonadales</taxon>
        <taxon>Psychromonadaceae</taxon>
        <taxon>Corallincola</taxon>
    </lineage>
</organism>
<evidence type="ECO:0000313" key="3">
    <source>
        <dbReference type="Proteomes" id="UP001597380"/>
    </source>
</evidence>
<evidence type="ECO:0000256" key="1">
    <source>
        <dbReference type="SAM" id="Phobius"/>
    </source>
</evidence>
<dbReference type="Pfam" id="PF05751">
    <property type="entry name" value="FixH"/>
    <property type="match status" value="1"/>
</dbReference>
<dbReference type="EMBL" id="JBHUHT010000009">
    <property type="protein sequence ID" value="MFD2095690.1"/>
    <property type="molecule type" value="Genomic_DNA"/>
</dbReference>
<protein>
    <submittedName>
        <fullName evidence="2">FixH family protein</fullName>
    </submittedName>
</protein>
<proteinExistence type="predicted"/>
<keyword evidence="1" id="KW-0812">Transmembrane</keyword>